<gene>
    <name evidence="2" type="ORF">M5D96_003435</name>
</gene>
<dbReference type="InterPro" id="IPR031957">
    <property type="entry name" value="DUF4777"/>
</dbReference>
<name>A0A9P9YSL0_9MUSC</name>
<evidence type="ECO:0000313" key="3">
    <source>
        <dbReference type="Proteomes" id="UP001059596"/>
    </source>
</evidence>
<dbReference type="AlphaFoldDB" id="A0A9P9YSL0"/>
<dbReference type="EMBL" id="JAMKOV010000002">
    <property type="protein sequence ID" value="KAI8042133.1"/>
    <property type="molecule type" value="Genomic_DNA"/>
</dbReference>
<sequence>VITTIAVISQGIRTLGKPSTLQEITEYIGSKMGVSGRTLKDEVKLLLEEYQPFGFFHKEGDRYSLPSELLAIMNDNDRTQPERVRNWALKFGVDLWEFGRQFTKMNEIKNVSNYASYIG</sequence>
<protein>
    <recommendedName>
        <fullName evidence="1">DUF4777 domain-containing protein</fullName>
    </recommendedName>
</protein>
<organism evidence="2 3">
    <name type="scientific">Drosophila gunungcola</name>
    <name type="common">fruit fly</name>
    <dbReference type="NCBI Taxonomy" id="103775"/>
    <lineage>
        <taxon>Eukaryota</taxon>
        <taxon>Metazoa</taxon>
        <taxon>Ecdysozoa</taxon>
        <taxon>Arthropoda</taxon>
        <taxon>Hexapoda</taxon>
        <taxon>Insecta</taxon>
        <taxon>Pterygota</taxon>
        <taxon>Neoptera</taxon>
        <taxon>Endopterygota</taxon>
        <taxon>Diptera</taxon>
        <taxon>Brachycera</taxon>
        <taxon>Muscomorpha</taxon>
        <taxon>Ephydroidea</taxon>
        <taxon>Drosophilidae</taxon>
        <taxon>Drosophila</taxon>
        <taxon>Sophophora</taxon>
    </lineage>
</organism>
<reference evidence="2" key="1">
    <citation type="journal article" date="2023" name="Genome Biol. Evol.">
        <title>Long-read-based Genome Assembly of Drosophila gunungcola Reveals Fewer Chemosensory Genes in Flower-breeding Species.</title>
        <authorList>
            <person name="Negi A."/>
            <person name="Liao B.Y."/>
            <person name="Yeh S.D."/>
        </authorList>
    </citation>
    <scope>NUCLEOTIDE SEQUENCE</scope>
    <source>
        <strain evidence="2">Sukarami</strain>
    </source>
</reference>
<accession>A0A9P9YSL0</accession>
<feature type="domain" description="DUF4777" evidence="1">
    <location>
        <begin position="4"/>
        <end position="65"/>
    </location>
</feature>
<keyword evidence="3" id="KW-1185">Reference proteome</keyword>
<feature type="non-terminal residue" evidence="2">
    <location>
        <position position="119"/>
    </location>
</feature>
<proteinExistence type="predicted"/>
<dbReference type="Proteomes" id="UP001059596">
    <property type="component" value="Unassembled WGS sequence"/>
</dbReference>
<evidence type="ECO:0000313" key="2">
    <source>
        <dbReference type="EMBL" id="KAI8042133.1"/>
    </source>
</evidence>
<comment type="caution">
    <text evidence="2">The sequence shown here is derived from an EMBL/GenBank/DDBJ whole genome shotgun (WGS) entry which is preliminary data.</text>
</comment>
<dbReference type="Pfam" id="PF16007">
    <property type="entry name" value="DUF4777"/>
    <property type="match status" value="1"/>
</dbReference>
<evidence type="ECO:0000259" key="1">
    <source>
        <dbReference type="Pfam" id="PF16007"/>
    </source>
</evidence>